<feature type="compositionally biased region" description="Polar residues" evidence="1">
    <location>
        <begin position="59"/>
        <end position="71"/>
    </location>
</feature>
<gene>
    <name evidence="2" type="ORF">DPMN_050734</name>
</gene>
<proteinExistence type="predicted"/>
<dbReference type="AlphaFoldDB" id="A0A9D4CHC5"/>
<sequence length="98" mass="10915">MFTKFVFWVRGGYHMFKINWGGGGRYNGGVRGGGSRHGKGVGVGVGVTNRPTDQRTNRPTDQQTNRQTGQKQYVPHYYTLHHCGLCSGHRSGKDHPDL</sequence>
<protein>
    <submittedName>
        <fullName evidence="2">Uncharacterized protein</fullName>
    </submittedName>
</protein>
<evidence type="ECO:0000313" key="2">
    <source>
        <dbReference type="EMBL" id="KAH3724907.1"/>
    </source>
</evidence>
<reference evidence="2" key="1">
    <citation type="journal article" date="2019" name="bioRxiv">
        <title>The Genome of the Zebra Mussel, Dreissena polymorpha: A Resource for Invasive Species Research.</title>
        <authorList>
            <person name="McCartney M.A."/>
            <person name="Auch B."/>
            <person name="Kono T."/>
            <person name="Mallez S."/>
            <person name="Zhang Y."/>
            <person name="Obille A."/>
            <person name="Becker A."/>
            <person name="Abrahante J.E."/>
            <person name="Garbe J."/>
            <person name="Badalamenti J.P."/>
            <person name="Herman A."/>
            <person name="Mangelson H."/>
            <person name="Liachko I."/>
            <person name="Sullivan S."/>
            <person name="Sone E.D."/>
            <person name="Koren S."/>
            <person name="Silverstein K.A.T."/>
            <person name="Beckman K.B."/>
            <person name="Gohl D.M."/>
        </authorList>
    </citation>
    <scope>NUCLEOTIDE SEQUENCE</scope>
    <source>
        <strain evidence="2">Duluth1</strain>
        <tissue evidence="2">Whole animal</tissue>
    </source>
</reference>
<comment type="caution">
    <text evidence="2">The sequence shown here is derived from an EMBL/GenBank/DDBJ whole genome shotgun (WGS) entry which is preliminary data.</text>
</comment>
<reference evidence="2" key="2">
    <citation type="submission" date="2020-11" db="EMBL/GenBank/DDBJ databases">
        <authorList>
            <person name="McCartney M.A."/>
            <person name="Auch B."/>
            <person name="Kono T."/>
            <person name="Mallez S."/>
            <person name="Becker A."/>
            <person name="Gohl D.M."/>
            <person name="Silverstein K.A.T."/>
            <person name="Koren S."/>
            <person name="Bechman K.B."/>
            <person name="Herman A."/>
            <person name="Abrahante J.E."/>
            <person name="Garbe J."/>
        </authorList>
    </citation>
    <scope>NUCLEOTIDE SEQUENCE</scope>
    <source>
        <strain evidence="2">Duluth1</strain>
        <tissue evidence="2">Whole animal</tissue>
    </source>
</reference>
<evidence type="ECO:0000256" key="1">
    <source>
        <dbReference type="SAM" id="MobiDB-lite"/>
    </source>
</evidence>
<organism evidence="2 3">
    <name type="scientific">Dreissena polymorpha</name>
    <name type="common">Zebra mussel</name>
    <name type="synonym">Mytilus polymorpha</name>
    <dbReference type="NCBI Taxonomy" id="45954"/>
    <lineage>
        <taxon>Eukaryota</taxon>
        <taxon>Metazoa</taxon>
        <taxon>Spiralia</taxon>
        <taxon>Lophotrochozoa</taxon>
        <taxon>Mollusca</taxon>
        <taxon>Bivalvia</taxon>
        <taxon>Autobranchia</taxon>
        <taxon>Heteroconchia</taxon>
        <taxon>Euheterodonta</taxon>
        <taxon>Imparidentia</taxon>
        <taxon>Neoheterodontei</taxon>
        <taxon>Myida</taxon>
        <taxon>Dreissenoidea</taxon>
        <taxon>Dreissenidae</taxon>
        <taxon>Dreissena</taxon>
    </lineage>
</organism>
<accession>A0A9D4CHC5</accession>
<dbReference type="EMBL" id="JAIWYP010000012">
    <property type="protein sequence ID" value="KAH3724907.1"/>
    <property type="molecule type" value="Genomic_DNA"/>
</dbReference>
<dbReference type="Proteomes" id="UP000828390">
    <property type="component" value="Unassembled WGS sequence"/>
</dbReference>
<feature type="region of interest" description="Disordered" evidence="1">
    <location>
        <begin position="31"/>
        <end position="71"/>
    </location>
</feature>
<evidence type="ECO:0000313" key="3">
    <source>
        <dbReference type="Proteomes" id="UP000828390"/>
    </source>
</evidence>
<keyword evidence="3" id="KW-1185">Reference proteome</keyword>
<name>A0A9D4CHC5_DREPO</name>